<feature type="region of interest" description="Disordered" evidence="6">
    <location>
        <begin position="15"/>
        <end position="55"/>
    </location>
</feature>
<dbReference type="InterPro" id="IPR037151">
    <property type="entry name" value="AlkB-like_sf"/>
</dbReference>
<dbReference type="GO" id="GO:0005634">
    <property type="term" value="C:nucleus"/>
    <property type="evidence" value="ECO:0007669"/>
    <property type="project" value="TreeGrafter"/>
</dbReference>
<evidence type="ECO:0000256" key="1">
    <source>
        <dbReference type="ARBA" id="ARBA00007879"/>
    </source>
</evidence>
<reference evidence="7" key="2">
    <citation type="submission" date="2024-10" db="UniProtKB">
        <authorList>
            <consortium name="EnsemblProtists"/>
        </authorList>
    </citation>
    <scope>IDENTIFICATION</scope>
</reference>
<dbReference type="GO" id="GO:0046872">
    <property type="term" value="F:metal ion binding"/>
    <property type="evidence" value="ECO:0007669"/>
    <property type="project" value="UniProtKB-KW"/>
</dbReference>
<dbReference type="EnsemblProtists" id="EOD41979">
    <property type="protein sequence ID" value="EOD41979"/>
    <property type="gene ID" value="EMIHUDRAFT_95168"/>
</dbReference>
<comment type="similarity">
    <text evidence="1">Belongs to the alkB family.</text>
</comment>
<dbReference type="KEGG" id="ehx:EMIHUDRAFT_95168"/>
<dbReference type="GeneID" id="17287249"/>
<evidence type="ECO:0000313" key="7">
    <source>
        <dbReference type="EnsemblProtists" id="EOD41979"/>
    </source>
</evidence>
<evidence type="ECO:0000313" key="8">
    <source>
        <dbReference type="Proteomes" id="UP000013827"/>
    </source>
</evidence>
<dbReference type="eggNOG" id="KOG3200">
    <property type="taxonomic scope" value="Eukaryota"/>
</dbReference>
<protein>
    <recommendedName>
        <fullName evidence="9">Alpha-ketoglutarate-dependent dioxygenase AlkB-like domain-containing protein</fullName>
    </recommendedName>
</protein>
<keyword evidence="4" id="KW-0560">Oxidoreductase</keyword>
<dbReference type="SUPFAM" id="SSF51197">
    <property type="entry name" value="Clavaminate synthase-like"/>
    <property type="match status" value="1"/>
</dbReference>
<keyword evidence="2" id="KW-0479">Metal-binding</keyword>
<reference evidence="8" key="1">
    <citation type="journal article" date="2013" name="Nature">
        <title>Pan genome of the phytoplankton Emiliania underpins its global distribution.</title>
        <authorList>
            <person name="Read B.A."/>
            <person name="Kegel J."/>
            <person name="Klute M.J."/>
            <person name="Kuo A."/>
            <person name="Lefebvre S.C."/>
            <person name="Maumus F."/>
            <person name="Mayer C."/>
            <person name="Miller J."/>
            <person name="Monier A."/>
            <person name="Salamov A."/>
            <person name="Young J."/>
            <person name="Aguilar M."/>
            <person name="Claverie J.M."/>
            <person name="Frickenhaus S."/>
            <person name="Gonzalez K."/>
            <person name="Herman E.K."/>
            <person name="Lin Y.C."/>
            <person name="Napier J."/>
            <person name="Ogata H."/>
            <person name="Sarno A.F."/>
            <person name="Shmutz J."/>
            <person name="Schroeder D."/>
            <person name="de Vargas C."/>
            <person name="Verret F."/>
            <person name="von Dassow P."/>
            <person name="Valentin K."/>
            <person name="Van de Peer Y."/>
            <person name="Wheeler G."/>
            <person name="Dacks J.B."/>
            <person name="Delwiche C.F."/>
            <person name="Dyhrman S.T."/>
            <person name="Glockner G."/>
            <person name="John U."/>
            <person name="Richards T."/>
            <person name="Worden A.Z."/>
            <person name="Zhang X."/>
            <person name="Grigoriev I.V."/>
            <person name="Allen A.E."/>
            <person name="Bidle K."/>
            <person name="Borodovsky M."/>
            <person name="Bowler C."/>
            <person name="Brownlee C."/>
            <person name="Cock J.M."/>
            <person name="Elias M."/>
            <person name="Gladyshev V.N."/>
            <person name="Groth M."/>
            <person name="Guda C."/>
            <person name="Hadaegh A."/>
            <person name="Iglesias-Rodriguez M.D."/>
            <person name="Jenkins J."/>
            <person name="Jones B.M."/>
            <person name="Lawson T."/>
            <person name="Leese F."/>
            <person name="Lindquist E."/>
            <person name="Lobanov A."/>
            <person name="Lomsadze A."/>
            <person name="Malik S.B."/>
            <person name="Marsh M.E."/>
            <person name="Mackinder L."/>
            <person name="Mock T."/>
            <person name="Mueller-Roeber B."/>
            <person name="Pagarete A."/>
            <person name="Parker M."/>
            <person name="Probert I."/>
            <person name="Quesneville H."/>
            <person name="Raines C."/>
            <person name="Rensing S.A."/>
            <person name="Riano-Pachon D.M."/>
            <person name="Richier S."/>
            <person name="Rokitta S."/>
            <person name="Shiraiwa Y."/>
            <person name="Soanes D.M."/>
            <person name="van der Giezen M."/>
            <person name="Wahlund T.M."/>
            <person name="Williams B."/>
            <person name="Wilson W."/>
            <person name="Wolfe G."/>
            <person name="Wurch L.L."/>
        </authorList>
    </citation>
    <scope>NUCLEOTIDE SEQUENCE</scope>
</reference>
<keyword evidence="5" id="KW-0408">Iron</keyword>
<keyword evidence="8" id="KW-1185">Reference proteome</keyword>
<dbReference type="Proteomes" id="UP000013827">
    <property type="component" value="Unassembled WGS sequence"/>
</dbReference>
<dbReference type="GO" id="GO:0051213">
    <property type="term" value="F:dioxygenase activity"/>
    <property type="evidence" value="ECO:0007669"/>
    <property type="project" value="UniProtKB-KW"/>
</dbReference>
<dbReference type="Gene3D" id="2.60.120.590">
    <property type="entry name" value="Alpha-ketoglutarate-dependent dioxygenase AlkB-like"/>
    <property type="match status" value="1"/>
</dbReference>
<name>A0A0D3L1U4_EMIH1</name>
<accession>A0A0D3L1U4</accession>
<dbReference type="AlphaFoldDB" id="A0A0D3L1U4"/>
<evidence type="ECO:0000256" key="5">
    <source>
        <dbReference type="ARBA" id="ARBA00023004"/>
    </source>
</evidence>
<dbReference type="PANTHER" id="PTHR46030:SF1">
    <property type="entry name" value="ALPHA-KETOGLUTARATE-DEPENDENT DIOXYGENASE ALKB HOMOLOG 6"/>
    <property type="match status" value="1"/>
</dbReference>
<dbReference type="HOGENOM" id="CLU_1328495_0_0_1"/>
<evidence type="ECO:0008006" key="9">
    <source>
        <dbReference type="Google" id="ProtNLM"/>
    </source>
</evidence>
<evidence type="ECO:0000256" key="3">
    <source>
        <dbReference type="ARBA" id="ARBA00022964"/>
    </source>
</evidence>
<dbReference type="RefSeq" id="XP_005794408.1">
    <property type="nucleotide sequence ID" value="XM_005794351.1"/>
</dbReference>
<evidence type="ECO:0000256" key="6">
    <source>
        <dbReference type="SAM" id="MobiDB-lite"/>
    </source>
</evidence>
<dbReference type="InterPro" id="IPR032862">
    <property type="entry name" value="ALKBH6"/>
</dbReference>
<evidence type="ECO:0000256" key="4">
    <source>
        <dbReference type="ARBA" id="ARBA00023002"/>
    </source>
</evidence>
<evidence type="ECO:0000256" key="2">
    <source>
        <dbReference type="ARBA" id="ARBA00022723"/>
    </source>
</evidence>
<dbReference type="PANTHER" id="PTHR46030">
    <property type="entry name" value="ALPHA-KETOGLUTARATE-DEPENDENT DIOXYGENASE ALKB HOMOLOG 6"/>
    <property type="match status" value="1"/>
</dbReference>
<sequence length="207" mass="22658">MAIDFKMLLREERLRARERHAPPPAAAAALLSEPRSPPPPLPQTDVDWALPSRNDRPEYDAEAHAVDCGVRGIAHIAEWCSAEEEEAMLRCTDGAPAHRWTQLRGRRLQSLGGTPSSSDGGMTREPLPSWVQSVCDELVRCGVFPHDQPPNHVLLNEYRPGQGIDPHKDGPLYAPRVAILSLSSRAPPPPHARRPGAAYGVSSQAEL</sequence>
<feature type="region of interest" description="Disordered" evidence="6">
    <location>
        <begin position="183"/>
        <end position="207"/>
    </location>
</feature>
<dbReference type="PaxDb" id="2903-EOD41979"/>
<dbReference type="STRING" id="2903.R1G822"/>
<proteinExistence type="inferred from homology"/>
<organism evidence="7 8">
    <name type="scientific">Emiliania huxleyi (strain CCMP1516)</name>
    <dbReference type="NCBI Taxonomy" id="280463"/>
    <lineage>
        <taxon>Eukaryota</taxon>
        <taxon>Haptista</taxon>
        <taxon>Haptophyta</taxon>
        <taxon>Prymnesiophyceae</taxon>
        <taxon>Isochrysidales</taxon>
        <taxon>Noelaerhabdaceae</taxon>
        <taxon>Emiliania</taxon>
    </lineage>
</organism>
<dbReference type="OMA" id="IAHIAEW"/>
<keyword evidence="3" id="KW-0223">Dioxygenase</keyword>